<dbReference type="InterPro" id="IPR032581">
    <property type="entry name" value="DUF4917"/>
</dbReference>
<dbReference type="OrthoDB" id="828244at2"/>
<evidence type="ECO:0000313" key="1">
    <source>
        <dbReference type="EMBL" id="GBC61151.1"/>
    </source>
</evidence>
<protein>
    <submittedName>
        <fullName evidence="1">DUF4917 domain-containing protein</fullName>
    </submittedName>
</protein>
<dbReference type="AlphaFoldDB" id="A0A401FW14"/>
<comment type="caution">
    <text evidence="1">The sequence shown here is derived from an EMBL/GenBank/DDBJ whole genome shotgun (WGS) entry which is preliminary data.</text>
</comment>
<sequence>MIFKQNSKFQIISWSSIATQKDSALLLGNGASMAVDKKFSYTSLLNEFAYKGFFNIEEISLFDYFDTNDFEMILRFLWQSKHVNQALDIFNPKIDSTYKNVKSALIHGVSELHSEYDDVFNDLEPISQFMSKFDTVFSLNYDLIVYWAMMYGNNNPKHSFKDCFKHGVFDYEWQKYKSPIRFQESCTLIFYPHGSLALARSIIFGQEYKIANSTTYSLLDGIQNEWEKDDIIPLFISEGTVEQKVHSIQTTRYLNCVLNEVMPFPRSHWVIYGWGFGDQDAHILKSIKKSGAKRLSISVYRGSDEQEFCGRVYSAIHREFGHFIDIEFFDSYSPKCWNNA</sequence>
<accession>A0A401FW14</accession>
<gene>
    <name evidence="1" type="ORF">DENIS_2111</name>
</gene>
<organism evidence="1 2">
    <name type="scientific">Desulfonema ishimotonii</name>
    <dbReference type="NCBI Taxonomy" id="45657"/>
    <lineage>
        <taxon>Bacteria</taxon>
        <taxon>Pseudomonadati</taxon>
        <taxon>Thermodesulfobacteriota</taxon>
        <taxon>Desulfobacteria</taxon>
        <taxon>Desulfobacterales</taxon>
        <taxon>Desulfococcaceae</taxon>
        <taxon>Desulfonema</taxon>
    </lineage>
</organism>
<evidence type="ECO:0000313" key="2">
    <source>
        <dbReference type="Proteomes" id="UP000288096"/>
    </source>
</evidence>
<dbReference type="Proteomes" id="UP000288096">
    <property type="component" value="Unassembled WGS sequence"/>
</dbReference>
<dbReference type="RefSeq" id="WP_124328476.1">
    <property type="nucleotide sequence ID" value="NZ_BEXT01000001.1"/>
</dbReference>
<keyword evidence="2" id="KW-1185">Reference proteome</keyword>
<reference evidence="2" key="2">
    <citation type="submission" date="2019-01" db="EMBL/GenBank/DDBJ databases">
        <title>Genome sequence of Desulfonema ishimotonii strain Tokyo 01.</title>
        <authorList>
            <person name="Fukui M."/>
        </authorList>
    </citation>
    <scope>NUCLEOTIDE SEQUENCE [LARGE SCALE GENOMIC DNA]</scope>
    <source>
        <strain evidence="2">Tokyo 01</strain>
    </source>
</reference>
<dbReference type="Pfam" id="PF16263">
    <property type="entry name" value="DUF4917"/>
    <property type="match status" value="1"/>
</dbReference>
<dbReference type="EMBL" id="BEXT01000001">
    <property type="protein sequence ID" value="GBC61151.1"/>
    <property type="molecule type" value="Genomic_DNA"/>
</dbReference>
<reference evidence="2" key="1">
    <citation type="submission" date="2017-11" db="EMBL/GenBank/DDBJ databases">
        <authorList>
            <person name="Watanabe M."/>
            <person name="Kojima H."/>
        </authorList>
    </citation>
    <scope>NUCLEOTIDE SEQUENCE [LARGE SCALE GENOMIC DNA]</scope>
    <source>
        <strain evidence="2">Tokyo 01</strain>
    </source>
</reference>
<proteinExistence type="predicted"/>
<name>A0A401FW14_9BACT</name>